<dbReference type="Proteomes" id="UP000039217">
    <property type="component" value="Unassembled WGS sequence"/>
</dbReference>
<accession>A0A655AKY0</accession>
<evidence type="ECO:0000256" key="1">
    <source>
        <dbReference type="SAM" id="MobiDB-lite"/>
    </source>
</evidence>
<protein>
    <submittedName>
        <fullName evidence="2">Uncharacterized protein</fullName>
    </submittedName>
</protein>
<feature type="region of interest" description="Disordered" evidence="1">
    <location>
        <begin position="25"/>
        <end position="45"/>
    </location>
</feature>
<dbReference type="EMBL" id="CQQC01000677">
    <property type="protein sequence ID" value="CNV33213.1"/>
    <property type="molecule type" value="Genomic_DNA"/>
</dbReference>
<evidence type="ECO:0000313" key="5">
    <source>
        <dbReference type="Proteomes" id="UP000048948"/>
    </source>
</evidence>
<evidence type="ECO:0000313" key="2">
    <source>
        <dbReference type="EMBL" id="CKT57289.1"/>
    </source>
</evidence>
<evidence type="ECO:0000313" key="3">
    <source>
        <dbReference type="EMBL" id="CNV33213.1"/>
    </source>
</evidence>
<dbReference type="EMBL" id="CNGE01000983">
    <property type="protein sequence ID" value="CKT57289.1"/>
    <property type="molecule type" value="Genomic_DNA"/>
</dbReference>
<sequence>MASIAAIACNGVARLSTTGLRRVTSASAGVVNRRRGRSGQGRGHHCADARTICRSSLISAGRRSSMPAVAACALNGVSPTCRFICTSVGPSAQFAMVSRTRAPPVTPRSANTRPTARANRSAWDALARPPENTATSGNSRACDGSGAHTTRRLRFGSTCSAFDCGPIVANAQSLSGRHGRGQGRKSHAKCGLCHHPENSASPRPNGGISCGSTRCHTCAQ</sequence>
<proteinExistence type="predicted"/>
<dbReference type="AlphaFoldDB" id="A0A655AKY0"/>
<organism evidence="2 5">
    <name type="scientific">Mycobacterium tuberculosis</name>
    <dbReference type="NCBI Taxonomy" id="1773"/>
    <lineage>
        <taxon>Bacteria</taxon>
        <taxon>Bacillati</taxon>
        <taxon>Actinomycetota</taxon>
        <taxon>Actinomycetes</taxon>
        <taxon>Mycobacteriales</taxon>
        <taxon>Mycobacteriaceae</taxon>
        <taxon>Mycobacterium</taxon>
        <taxon>Mycobacterium tuberculosis complex</taxon>
    </lineage>
</organism>
<reference evidence="4 5" key="1">
    <citation type="submission" date="2015-03" db="EMBL/GenBank/DDBJ databases">
        <authorList>
            <consortium name="Pathogen Informatics"/>
        </authorList>
    </citation>
    <scope>NUCLEOTIDE SEQUENCE [LARGE SCALE GENOMIC DNA]</scope>
    <source>
        <strain evidence="2 5">Bir 172</strain>
        <strain evidence="3 4">D00501624</strain>
    </source>
</reference>
<evidence type="ECO:0000313" key="4">
    <source>
        <dbReference type="Proteomes" id="UP000039217"/>
    </source>
</evidence>
<gene>
    <name evidence="3" type="ORF">ERS007661_02084</name>
    <name evidence="2" type="ORF">ERS027646_03820</name>
</gene>
<dbReference type="Proteomes" id="UP000048948">
    <property type="component" value="Unassembled WGS sequence"/>
</dbReference>
<feature type="region of interest" description="Disordered" evidence="1">
    <location>
        <begin position="99"/>
        <end position="147"/>
    </location>
</feature>
<name>A0A655AKY0_MYCTX</name>